<sequence length="293" mass="32100">MKLLRAATLTVADLDAAEALYRDYLDYSTVSRGTLGADLAASFAAPKSADARSLVMAPASGAEIYLRLVEQPPVPGYKPLTTYGWNSIEICVQDVLAAHERIKPSPFEVIGPPREIEGLPAIYPMQMKGPDGEIVYLTQIRDDLPAYDLPRATAPIDRLFILVIGCSDMHASLKWFDDTLGFETGRVMEIEYHMLADAFGTPRNELHTISTGIHGRDVFLELDQYPPAATVRPQHEGMLVPGCCVGSFLHPDFDSIQGEWVTAPKVRDGAPYNGKRSGTLRGPDGLLVEMIEL</sequence>
<dbReference type="EMBL" id="VWOJ01000001">
    <property type="protein sequence ID" value="KAA5804643.1"/>
    <property type="molecule type" value="Genomic_DNA"/>
</dbReference>
<organism evidence="1 2">
    <name type="scientific">Alkalicaulis satelles</name>
    <dbReference type="NCBI Taxonomy" id="2609175"/>
    <lineage>
        <taxon>Bacteria</taxon>
        <taxon>Pseudomonadati</taxon>
        <taxon>Pseudomonadota</taxon>
        <taxon>Alphaproteobacteria</taxon>
        <taxon>Maricaulales</taxon>
        <taxon>Maricaulaceae</taxon>
        <taxon>Alkalicaulis</taxon>
    </lineage>
</organism>
<protein>
    <submittedName>
        <fullName evidence="1">VOC family protein</fullName>
    </submittedName>
</protein>
<accession>A0A5M6ZIJ2</accession>
<dbReference type="Proteomes" id="UP000325122">
    <property type="component" value="Unassembled WGS sequence"/>
</dbReference>
<evidence type="ECO:0000313" key="2">
    <source>
        <dbReference type="Proteomes" id="UP000325122"/>
    </source>
</evidence>
<dbReference type="CDD" id="cd06587">
    <property type="entry name" value="VOC"/>
    <property type="match status" value="1"/>
</dbReference>
<dbReference type="AlphaFoldDB" id="A0A5M6ZIJ2"/>
<dbReference type="Gene3D" id="3.10.180.10">
    <property type="entry name" value="2,3-Dihydroxybiphenyl 1,2-Dioxygenase, domain 1"/>
    <property type="match status" value="2"/>
</dbReference>
<dbReference type="InterPro" id="IPR029068">
    <property type="entry name" value="Glyas_Bleomycin-R_OHBP_Dase"/>
</dbReference>
<evidence type="ECO:0000313" key="1">
    <source>
        <dbReference type="EMBL" id="KAA5804643.1"/>
    </source>
</evidence>
<comment type="caution">
    <text evidence="1">The sequence shown here is derived from an EMBL/GenBank/DDBJ whole genome shotgun (WGS) entry which is preliminary data.</text>
</comment>
<reference evidence="1 2" key="1">
    <citation type="submission" date="2019-09" db="EMBL/GenBank/DDBJ databases">
        <authorList>
            <person name="Kevbrin V."/>
            <person name="Grouzdev D.S."/>
        </authorList>
    </citation>
    <scope>NUCLEOTIDE SEQUENCE [LARGE SCALE GENOMIC DNA]</scope>
    <source>
        <strain evidence="1 2">G-192</strain>
    </source>
</reference>
<name>A0A5M6ZIJ2_9PROT</name>
<proteinExistence type="predicted"/>
<dbReference type="RefSeq" id="WP_150021674.1">
    <property type="nucleotide sequence ID" value="NZ_VWOJ01000001.1"/>
</dbReference>
<keyword evidence="2" id="KW-1185">Reference proteome</keyword>
<dbReference type="SUPFAM" id="SSF54593">
    <property type="entry name" value="Glyoxalase/Bleomycin resistance protein/Dihydroxybiphenyl dioxygenase"/>
    <property type="match status" value="2"/>
</dbReference>
<gene>
    <name evidence="1" type="ORF">F1654_01150</name>
</gene>